<dbReference type="EC" id="3.1.-.-" evidence="5 6"/>
<dbReference type="InterPro" id="IPR006675">
    <property type="entry name" value="HDIG_dom"/>
</dbReference>
<evidence type="ECO:0000256" key="7">
    <source>
        <dbReference type="SAM" id="Coils"/>
    </source>
</evidence>
<dbReference type="InterPro" id="IPR004088">
    <property type="entry name" value="KH_dom_type_1"/>
</dbReference>
<dbReference type="PANTHER" id="PTHR12826">
    <property type="entry name" value="RIBONUCLEASE Y"/>
    <property type="match status" value="1"/>
</dbReference>
<evidence type="ECO:0000256" key="3">
    <source>
        <dbReference type="ARBA" id="ARBA00022801"/>
    </source>
</evidence>
<dbReference type="InterPro" id="IPR003607">
    <property type="entry name" value="HD/PDEase_dom"/>
</dbReference>
<dbReference type="AlphaFoldDB" id="A0A9D0YZD2"/>
<dbReference type="EMBL" id="DVFU01000056">
    <property type="protein sequence ID" value="HIQ64645.1"/>
    <property type="molecule type" value="Genomic_DNA"/>
</dbReference>
<dbReference type="InterPro" id="IPR004087">
    <property type="entry name" value="KH_dom"/>
</dbReference>
<dbReference type="GO" id="GO:0016787">
    <property type="term" value="F:hydrolase activity"/>
    <property type="evidence" value="ECO:0007669"/>
    <property type="project" value="UniProtKB-KW"/>
</dbReference>
<sequence length="517" mass="58397">MDMLLISILALVIGSLSGTGCALLYHNIKGKNNDKAISEMLEKAKKDADKMKREALLEAKEEEQKRKIENDKLIKEKKAEIKENEDRLIQRENNIDKRDQLLQKRETTLDERENKIFERQKEIQDEQARVDEIKQEQLELLEKISGFDKEKARKLVMNRVEEAMQKEIAEYIKEQENNAKMEADKKAKDLIVTAMQRFAADIANDQTITVVTLPNDEMKGRIIGREGRNIRTLEAITGVDLIIDDTPEAVVLSSFDPLRREIARVTLETLMKDGRIHPTRIEELYDKVCKDMKAKILEYGNDALFELGLTKVDPDLIEIIGRLHFRSSYGQNALAHSIEVANLAGLMAGELGENVTLAKRAGLLHDIGKAIDHEMEGSHVEIGVDIAKKFHENPVVVNAIASHHGDTEPTSVISVLVAIADALSASRPGARNDTLENYIKRLEQLENIGNDIPGVEKTYAVQAGRELRVIVKPDEIDDITAHKVARDIKEKIEQTMQYPGTIKVTVVRETRAQEEAR</sequence>
<dbReference type="SUPFAM" id="SSF54791">
    <property type="entry name" value="Eukaryotic type KH-domain (KH-domain type I)"/>
    <property type="match status" value="1"/>
</dbReference>
<dbReference type="HAMAP" id="MF_00335">
    <property type="entry name" value="RNase_Y"/>
    <property type="match status" value="1"/>
</dbReference>
<dbReference type="Pfam" id="PF01966">
    <property type="entry name" value="HD"/>
    <property type="match status" value="1"/>
</dbReference>
<feature type="domain" description="HD" evidence="8">
    <location>
        <begin position="333"/>
        <end position="426"/>
    </location>
</feature>
<comment type="function">
    <text evidence="5">Endoribonuclease that initiates mRNA decay.</text>
</comment>
<dbReference type="SUPFAM" id="SSF109604">
    <property type="entry name" value="HD-domain/PDEase-like"/>
    <property type="match status" value="1"/>
</dbReference>
<dbReference type="Proteomes" id="UP000886725">
    <property type="component" value="Unassembled WGS sequence"/>
</dbReference>
<evidence type="ECO:0000256" key="5">
    <source>
        <dbReference type="HAMAP-Rule" id="MF_00335"/>
    </source>
</evidence>
<dbReference type="PROSITE" id="PS50084">
    <property type="entry name" value="KH_TYPE_1"/>
    <property type="match status" value="1"/>
</dbReference>
<comment type="similarity">
    <text evidence="5">Belongs to the RNase Y family.</text>
</comment>
<dbReference type="CDD" id="cd00077">
    <property type="entry name" value="HDc"/>
    <property type="match status" value="1"/>
</dbReference>
<evidence type="ECO:0000256" key="4">
    <source>
        <dbReference type="ARBA" id="ARBA00022884"/>
    </source>
</evidence>
<name>A0A9D0YZD2_9FIRM</name>
<dbReference type="Pfam" id="PF12072">
    <property type="entry name" value="RNase_Y_N"/>
    <property type="match status" value="1"/>
</dbReference>
<dbReference type="InterPro" id="IPR022711">
    <property type="entry name" value="RNase_Y_N"/>
</dbReference>
<accession>A0A9D0YZD2</accession>
<proteinExistence type="inferred from homology"/>
<evidence type="ECO:0000256" key="1">
    <source>
        <dbReference type="ARBA" id="ARBA00022722"/>
    </source>
</evidence>
<evidence type="ECO:0000256" key="2">
    <source>
        <dbReference type="ARBA" id="ARBA00022759"/>
    </source>
</evidence>
<dbReference type="SMART" id="SM00322">
    <property type="entry name" value="KH"/>
    <property type="match status" value="1"/>
</dbReference>
<dbReference type="SMART" id="SM00471">
    <property type="entry name" value="HDc"/>
    <property type="match status" value="1"/>
</dbReference>
<dbReference type="InterPro" id="IPR036612">
    <property type="entry name" value="KH_dom_type_1_sf"/>
</dbReference>
<evidence type="ECO:0000313" key="9">
    <source>
        <dbReference type="EMBL" id="HIQ64645.1"/>
    </source>
</evidence>
<dbReference type="GO" id="GO:0005886">
    <property type="term" value="C:plasma membrane"/>
    <property type="evidence" value="ECO:0007669"/>
    <property type="project" value="UniProtKB-UniRule"/>
</dbReference>
<reference evidence="9" key="1">
    <citation type="submission" date="2020-10" db="EMBL/GenBank/DDBJ databases">
        <authorList>
            <person name="Gilroy R."/>
        </authorList>
    </citation>
    <scope>NUCLEOTIDE SEQUENCE</scope>
    <source>
        <strain evidence="9">CHK165-10780</strain>
    </source>
</reference>
<dbReference type="PROSITE" id="PS51831">
    <property type="entry name" value="HD"/>
    <property type="match status" value="1"/>
</dbReference>
<dbReference type="Pfam" id="PF00013">
    <property type="entry name" value="KH_1"/>
    <property type="match status" value="1"/>
</dbReference>
<dbReference type="NCBIfam" id="TIGR03319">
    <property type="entry name" value="RNase_Y"/>
    <property type="match status" value="1"/>
</dbReference>
<keyword evidence="2 5" id="KW-0255">Endonuclease</keyword>
<keyword evidence="1 5" id="KW-0540">Nuclease</keyword>
<organism evidence="9 10">
    <name type="scientific">Candidatus Faecenecus gallistercoris</name>
    <dbReference type="NCBI Taxonomy" id="2840793"/>
    <lineage>
        <taxon>Bacteria</taxon>
        <taxon>Bacillati</taxon>
        <taxon>Bacillota</taxon>
        <taxon>Bacillota incertae sedis</taxon>
        <taxon>Candidatus Faecenecus</taxon>
    </lineage>
</organism>
<dbReference type="Gene3D" id="3.30.1370.10">
    <property type="entry name" value="K Homology domain, type 1"/>
    <property type="match status" value="1"/>
</dbReference>
<dbReference type="InterPro" id="IPR017705">
    <property type="entry name" value="Ribonuclease_Y"/>
</dbReference>
<keyword evidence="3 5" id="KW-0378">Hydrolase</keyword>
<keyword evidence="7" id="KW-0175">Coiled coil</keyword>
<protein>
    <recommendedName>
        <fullName evidence="5 6">Ribonuclease Y</fullName>
        <shortName evidence="5">RNase Y</shortName>
        <ecNumber evidence="5 6">3.1.-.-</ecNumber>
    </recommendedName>
</protein>
<dbReference type="GO" id="GO:0003723">
    <property type="term" value="F:RNA binding"/>
    <property type="evidence" value="ECO:0007669"/>
    <property type="project" value="UniProtKB-UniRule"/>
</dbReference>
<keyword evidence="4 5" id="KW-0694">RNA-binding</keyword>
<dbReference type="Gene3D" id="1.10.3210.10">
    <property type="entry name" value="Hypothetical protein af1432"/>
    <property type="match status" value="1"/>
</dbReference>
<dbReference type="PANTHER" id="PTHR12826:SF15">
    <property type="entry name" value="RIBONUCLEASE Y"/>
    <property type="match status" value="1"/>
</dbReference>
<gene>
    <name evidence="5 9" type="primary">rny</name>
    <name evidence="9" type="ORF">IAC85_02785</name>
</gene>
<dbReference type="NCBIfam" id="TIGR00277">
    <property type="entry name" value="HDIG"/>
    <property type="match status" value="1"/>
</dbReference>
<dbReference type="FunFam" id="1.10.3210.10:FF:000003">
    <property type="entry name" value="Ribonuclease Y"/>
    <property type="match status" value="1"/>
</dbReference>
<feature type="coiled-coil region" evidence="7">
    <location>
        <begin position="34"/>
        <end position="184"/>
    </location>
</feature>
<evidence type="ECO:0000256" key="6">
    <source>
        <dbReference type="NCBIfam" id="TIGR03319"/>
    </source>
</evidence>
<reference evidence="9" key="2">
    <citation type="journal article" date="2021" name="PeerJ">
        <title>Extensive microbial diversity within the chicken gut microbiome revealed by metagenomics and culture.</title>
        <authorList>
            <person name="Gilroy R."/>
            <person name="Ravi A."/>
            <person name="Getino M."/>
            <person name="Pursley I."/>
            <person name="Horton D.L."/>
            <person name="Alikhan N.F."/>
            <person name="Baker D."/>
            <person name="Gharbi K."/>
            <person name="Hall N."/>
            <person name="Watson M."/>
            <person name="Adriaenssens E.M."/>
            <person name="Foster-Nyarko E."/>
            <person name="Jarju S."/>
            <person name="Secka A."/>
            <person name="Antonio M."/>
            <person name="Oren A."/>
            <person name="Chaudhuri R.R."/>
            <person name="La Ragione R."/>
            <person name="Hildebrand F."/>
            <person name="Pallen M.J."/>
        </authorList>
    </citation>
    <scope>NUCLEOTIDE SEQUENCE</scope>
    <source>
        <strain evidence="9">CHK165-10780</strain>
    </source>
</reference>
<comment type="caution">
    <text evidence="9">The sequence shown here is derived from an EMBL/GenBank/DDBJ whole genome shotgun (WGS) entry which is preliminary data.</text>
</comment>
<dbReference type="GO" id="GO:0006402">
    <property type="term" value="P:mRNA catabolic process"/>
    <property type="evidence" value="ECO:0007669"/>
    <property type="project" value="UniProtKB-UniRule"/>
</dbReference>
<dbReference type="GO" id="GO:0004521">
    <property type="term" value="F:RNA endonuclease activity"/>
    <property type="evidence" value="ECO:0007669"/>
    <property type="project" value="UniProtKB-UniRule"/>
</dbReference>
<dbReference type="CDD" id="cd22431">
    <property type="entry name" value="KH-I_RNaseY"/>
    <property type="match status" value="1"/>
</dbReference>
<evidence type="ECO:0000259" key="8">
    <source>
        <dbReference type="PROSITE" id="PS51831"/>
    </source>
</evidence>
<evidence type="ECO:0000313" key="10">
    <source>
        <dbReference type="Proteomes" id="UP000886725"/>
    </source>
</evidence>
<dbReference type="InterPro" id="IPR006674">
    <property type="entry name" value="HD_domain"/>
</dbReference>